<dbReference type="InterPro" id="IPR018990">
    <property type="entry name" value="Prot_inh_I42_chagasin"/>
</dbReference>
<dbReference type="Pfam" id="PF09394">
    <property type="entry name" value="Inhibitor_I42"/>
    <property type="match status" value="1"/>
</dbReference>
<name>W8YDT4_BACTU</name>
<reference evidence="4" key="2">
    <citation type="submission" date="2014-01" db="EMBL/GenBank/DDBJ databases">
        <authorList>
            <person name="Aslett M."/>
        </authorList>
    </citation>
    <scope>NUCLEOTIDE SEQUENCE [LARGE SCALE GENOMIC DNA]</scope>
    <source>
        <strain evidence="4">DB27</strain>
    </source>
</reference>
<evidence type="ECO:0000256" key="2">
    <source>
        <dbReference type="ARBA" id="ARBA00022704"/>
    </source>
</evidence>
<reference evidence="4" key="1">
    <citation type="submission" date="2014-01" db="EMBL/GenBank/DDBJ databases">
        <title>Draft genome sequence of highly nematicidal Bacillus thuringiensis DB27.</title>
        <authorList>
            <person name="Iatsenko I."/>
            <person name="Pickard D."/>
            <person name="Corton C."/>
            <person name="Dougan G."/>
            <person name="Sommer R.J."/>
        </authorList>
    </citation>
    <scope>NUCLEOTIDE SEQUENCE [LARGE SCALE GENOMIC DNA]</scope>
    <source>
        <strain evidence="4">DB27</strain>
    </source>
</reference>
<dbReference type="RefSeq" id="WP_033697734.1">
    <property type="nucleotide sequence ID" value="NZ_HG810024.1"/>
</dbReference>
<evidence type="ECO:0000259" key="3">
    <source>
        <dbReference type="Pfam" id="PF09394"/>
    </source>
</evidence>
<organism evidence="4">
    <name type="scientific">Bacillus thuringiensis DB27</name>
    <dbReference type="NCBI Taxonomy" id="1431339"/>
    <lineage>
        <taxon>Bacteria</taxon>
        <taxon>Bacillati</taxon>
        <taxon>Bacillota</taxon>
        <taxon>Bacilli</taxon>
        <taxon>Bacillales</taxon>
        <taxon>Bacillaceae</taxon>
        <taxon>Bacillus</taxon>
        <taxon>Bacillus cereus group</taxon>
    </lineage>
</organism>
<dbReference type="Gene3D" id="2.60.40.2020">
    <property type="match status" value="1"/>
</dbReference>
<dbReference type="AlphaFoldDB" id="W8YDT4"/>
<dbReference type="GO" id="GO:0004869">
    <property type="term" value="F:cysteine-type endopeptidase inhibitor activity"/>
    <property type="evidence" value="ECO:0007669"/>
    <property type="project" value="UniProtKB-KW"/>
</dbReference>
<dbReference type="PANTHER" id="PTHR36530">
    <property type="entry name" value="INHIBITOR OF CYSTEINE PEPTIDASE"/>
    <property type="match status" value="1"/>
</dbReference>
<proteinExistence type="predicted"/>
<evidence type="ECO:0000313" key="4">
    <source>
        <dbReference type="EMBL" id="CDN39673.1"/>
    </source>
</evidence>
<gene>
    <name evidence="4" type="ORF">BTDB27_p000336</name>
</gene>
<dbReference type="SUPFAM" id="SSF141066">
    <property type="entry name" value="ICP-like"/>
    <property type="match status" value="1"/>
</dbReference>
<keyword evidence="2" id="KW-0789">Thiol protease inhibitor</keyword>
<dbReference type="HOGENOM" id="CLU_102057_2_0_9"/>
<accession>W8YDT4</accession>
<keyword evidence="1" id="KW-0646">Protease inhibitor</keyword>
<dbReference type="InterPro" id="IPR036331">
    <property type="entry name" value="Chagasin-like_sf"/>
</dbReference>
<dbReference type="EMBL" id="HG810024">
    <property type="protein sequence ID" value="CDN39673.1"/>
    <property type="molecule type" value="Genomic_DNA"/>
</dbReference>
<evidence type="ECO:0000256" key="1">
    <source>
        <dbReference type="ARBA" id="ARBA00022690"/>
    </source>
</evidence>
<feature type="domain" description="Proteinase inhibitor I42 chagasin" evidence="3">
    <location>
        <begin position="21"/>
        <end position="106"/>
    </location>
</feature>
<sequence>MSHSQPLLILTQKDHGKIIPLHIGQVFSIQLIENPTTGYRWTVCTIPEVHLLTEKFQSYSISEEAIGHTGIRLFQFQVIHTGIHELQFKHWREWQGEASIIEKFQVCLHII</sequence>
<dbReference type="Proteomes" id="UP000030682">
    <property type="component" value="Unassembled WGS sequence"/>
</dbReference>
<protein>
    <recommendedName>
        <fullName evidence="3">Proteinase inhibitor I42 chagasin domain-containing protein</fullName>
    </recommendedName>
</protein>
<dbReference type="PANTHER" id="PTHR36530:SF1">
    <property type="entry name" value="AMOEBIASIN-1"/>
    <property type="match status" value="1"/>
</dbReference>
<dbReference type="InterPro" id="IPR052781">
    <property type="entry name" value="Cys_protease_inhibitor_I42"/>
</dbReference>